<feature type="domain" description="Mannose-6-phosphate isomerase cupin" evidence="10">
    <location>
        <begin position="239"/>
        <end position="314"/>
    </location>
</feature>
<dbReference type="RefSeq" id="WP_379947840.1">
    <property type="nucleotide sequence ID" value="NZ_JBHMAF010000014.1"/>
</dbReference>
<evidence type="ECO:0000259" key="9">
    <source>
        <dbReference type="Pfam" id="PF20511"/>
    </source>
</evidence>
<proteinExistence type="inferred from homology"/>
<dbReference type="SUPFAM" id="SSF51182">
    <property type="entry name" value="RmlC-like cupins"/>
    <property type="match status" value="1"/>
</dbReference>
<dbReference type="InterPro" id="IPR014710">
    <property type="entry name" value="RmlC-like_jellyroll"/>
</dbReference>
<keyword evidence="6 8" id="KW-0862">Zinc</keyword>
<evidence type="ECO:0000256" key="7">
    <source>
        <dbReference type="ARBA" id="ARBA00023235"/>
    </source>
</evidence>
<dbReference type="InterPro" id="IPR011051">
    <property type="entry name" value="RmlC_Cupin_sf"/>
</dbReference>
<evidence type="ECO:0000256" key="3">
    <source>
        <dbReference type="ARBA" id="ARBA00010772"/>
    </source>
</evidence>
<evidence type="ECO:0000256" key="5">
    <source>
        <dbReference type="ARBA" id="ARBA00022723"/>
    </source>
</evidence>
<dbReference type="InterPro" id="IPR001250">
    <property type="entry name" value="Man6P_Isoase-1"/>
</dbReference>
<dbReference type="InterPro" id="IPR014628">
    <property type="entry name" value="Man6P_isomerase_Firm_short"/>
</dbReference>
<dbReference type="PANTHER" id="PTHR42742:SF3">
    <property type="entry name" value="FRUCTOKINASE"/>
    <property type="match status" value="1"/>
</dbReference>
<evidence type="ECO:0000259" key="10">
    <source>
        <dbReference type="Pfam" id="PF21621"/>
    </source>
</evidence>
<dbReference type="NCBIfam" id="TIGR00218">
    <property type="entry name" value="manA"/>
    <property type="match status" value="1"/>
</dbReference>
<name>A0ABV5WAZ2_9BACI</name>
<evidence type="ECO:0000256" key="8">
    <source>
        <dbReference type="PIRNR" id="PIRNR036894"/>
    </source>
</evidence>
<keyword evidence="5 8" id="KW-0479">Metal-binding</keyword>
<evidence type="ECO:0000256" key="1">
    <source>
        <dbReference type="ARBA" id="ARBA00000757"/>
    </source>
</evidence>
<dbReference type="GO" id="GO:0004476">
    <property type="term" value="F:mannose-6-phosphate isomerase activity"/>
    <property type="evidence" value="ECO:0007669"/>
    <property type="project" value="UniProtKB-EC"/>
</dbReference>
<dbReference type="PIRSF" id="PIRSF036894">
    <property type="entry name" value="PMI_Firm_short"/>
    <property type="match status" value="1"/>
</dbReference>
<comment type="caution">
    <text evidence="11">The sequence shown here is derived from an EMBL/GenBank/DDBJ whole genome shotgun (WGS) entry which is preliminary data.</text>
</comment>
<dbReference type="Proteomes" id="UP001589609">
    <property type="component" value="Unassembled WGS sequence"/>
</dbReference>
<evidence type="ECO:0000256" key="4">
    <source>
        <dbReference type="ARBA" id="ARBA00011956"/>
    </source>
</evidence>
<dbReference type="InterPro" id="IPR046457">
    <property type="entry name" value="PMI_typeI_cat"/>
</dbReference>
<comment type="catalytic activity">
    <reaction evidence="1 8">
        <text>D-mannose 6-phosphate = D-fructose 6-phosphate</text>
        <dbReference type="Rhea" id="RHEA:12356"/>
        <dbReference type="ChEBI" id="CHEBI:58735"/>
        <dbReference type="ChEBI" id="CHEBI:61527"/>
        <dbReference type="EC" id="5.3.1.8"/>
    </reaction>
</comment>
<organism evidence="11 12">
    <name type="scientific">Ectobacillus funiculus</name>
    <dbReference type="NCBI Taxonomy" id="137993"/>
    <lineage>
        <taxon>Bacteria</taxon>
        <taxon>Bacillati</taxon>
        <taxon>Bacillota</taxon>
        <taxon>Bacilli</taxon>
        <taxon>Bacillales</taxon>
        <taxon>Bacillaceae</taxon>
        <taxon>Ectobacillus</taxon>
    </lineage>
</organism>
<feature type="domain" description="Phosphomannose isomerase type I catalytic" evidence="9">
    <location>
        <begin position="7"/>
        <end position="106"/>
    </location>
</feature>
<dbReference type="InterPro" id="IPR051804">
    <property type="entry name" value="Carb_Metab_Reg_Kinase/Isom"/>
</dbReference>
<dbReference type="EMBL" id="JBHMAF010000014">
    <property type="protein sequence ID" value="MFB9757537.1"/>
    <property type="molecule type" value="Genomic_DNA"/>
</dbReference>
<evidence type="ECO:0000256" key="2">
    <source>
        <dbReference type="ARBA" id="ARBA00001947"/>
    </source>
</evidence>
<dbReference type="CDD" id="cd07010">
    <property type="entry name" value="cupin_PMI_type_I_N_bac"/>
    <property type="match status" value="1"/>
</dbReference>
<dbReference type="EC" id="5.3.1.8" evidence="4 8"/>
<reference evidence="11 12" key="1">
    <citation type="submission" date="2024-09" db="EMBL/GenBank/DDBJ databases">
        <authorList>
            <person name="Sun Q."/>
            <person name="Mori K."/>
        </authorList>
    </citation>
    <scope>NUCLEOTIDE SEQUENCE [LARGE SCALE GENOMIC DNA]</scope>
    <source>
        <strain evidence="11 12">JCM 11201</strain>
    </source>
</reference>
<dbReference type="Gene3D" id="2.60.120.10">
    <property type="entry name" value="Jelly Rolls"/>
    <property type="match status" value="2"/>
</dbReference>
<evidence type="ECO:0000313" key="11">
    <source>
        <dbReference type="EMBL" id="MFB9757537.1"/>
    </source>
</evidence>
<evidence type="ECO:0000256" key="6">
    <source>
        <dbReference type="ARBA" id="ARBA00022833"/>
    </source>
</evidence>
<protein>
    <recommendedName>
        <fullName evidence="4 8">Mannose-6-phosphate isomerase</fullName>
        <ecNumber evidence="4 8">5.3.1.8</ecNumber>
    </recommendedName>
</protein>
<dbReference type="Pfam" id="PF20511">
    <property type="entry name" value="PMI_typeI_cat"/>
    <property type="match status" value="1"/>
</dbReference>
<dbReference type="PANTHER" id="PTHR42742">
    <property type="entry name" value="TRANSCRIPTIONAL REPRESSOR MPRA"/>
    <property type="match status" value="1"/>
</dbReference>
<comment type="cofactor">
    <cofactor evidence="2 8">
        <name>Zn(2+)</name>
        <dbReference type="ChEBI" id="CHEBI:29105"/>
    </cofactor>
</comment>
<comment type="similarity">
    <text evidence="3 8">Belongs to the mannose-6-phosphate isomerase type 1 family.</text>
</comment>
<gene>
    <name evidence="11" type="primary">manA</name>
    <name evidence="11" type="ORF">ACFFMS_03130</name>
</gene>
<dbReference type="InterPro" id="IPR049071">
    <property type="entry name" value="MPI_cupin_dom"/>
</dbReference>
<keyword evidence="7 8" id="KW-0413">Isomerase</keyword>
<accession>A0ABV5WAZ2</accession>
<evidence type="ECO:0000313" key="12">
    <source>
        <dbReference type="Proteomes" id="UP001589609"/>
    </source>
</evidence>
<keyword evidence="12" id="KW-1185">Reference proteome</keyword>
<sequence>MNQEPIFLSPVFQERIWGGSALREVFHYDIQSPKTGECWSISAHPNGPSVVANGLYKGKTLQQLWEEERHLFGNHDSEKFPLLTKILDANDDLSVQVHPNDEYANEHENGEYGKTECWYIIDCDQDAELIFGHNARSKEQLHEMIESGNWDAFLRRVRIQPGDFFYVPSGTVHALGKGTLVLETQQSSDTTYRVYDYDRMENGSKRELHLEKAMDVITVPFDDIKLTPVKKVQEETVLTYFVENEFFTVAKWEVNGRGVFTQNQKFMLFSVIQGEGIFEKEGAHYSIQKGSHFILPYKFGEFSLEGNMEVIVSHL</sequence>
<dbReference type="Pfam" id="PF21621">
    <property type="entry name" value="MPI_cupin_dom"/>
    <property type="match status" value="1"/>
</dbReference>